<dbReference type="GO" id="GO:0016787">
    <property type="term" value="F:hydrolase activity"/>
    <property type="evidence" value="ECO:0007669"/>
    <property type="project" value="UniProtKB-KW"/>
</dbReference>
<dbReference type="InterPro" id="IPR013087">
    <property type="entry name" value="Znf_C2H2_type"/>
</dbReference>
<keyword evidence="11" id="KW-0677">Repeat</keyword>
<comment type="function">
    <text evidence="1">May be involved in transcriptional regulation.</text>
</comment>
<dbReference type="GO" id="GO:0005634">
    <property type="term" value="C:nucleus"/>
    <property type="evidence" value="ECO:0007669"/>
    <property type="project" value="UniProtKB-SubCell"/>
</dbReference>
<keyword evidence="15" id="KW-0862">Zinc</keyword>
<evidence type="ECO:0000256" key="5">
    <source>
        <dbReference type="ARBA" id="ARBA00022603"/>
    </source>
</evidence>
<comment type="caution">
    <text evidence="23">The sequence shown here is derived from an EMBL/GenBank/DDBJ whole genome shotgun (WGS) entry which is preliminary data.</text>
</comment>
<dbReference type="SUPFAM" id="SSF82199">
    <property type="entry name" value="SET domain"/>
    <property type="match status" value="1"/>
</dbReference>
<dbReference type="Pfam" id="PF17917">
    <property type="entry name" value="RT_RNaseH"/>
    <property type="match status" value="1"/>
</dbReference>
<comment type="subcellular location">
    <subcellularLocation>
        <location evidence="2">Nucleus</location>
    </subcellularLocation>
</comment>
<dbReference type="CDD" id="cd19193">
    <property type="entry name" value="PR-SET_PRDM7_9"/>
    <property type="match status" value="1"/>
</dbReference>
<protein>
    <submittedName>
        <fullName evidence="23">Zinc finger 2 homolog</fullName>
    </submittedName>
</protein>
<feature type="region of interest" description="Disordered" evidence="22">
    <location>
        <begin position="1"/>
        <end position="93"/>
    </location>
</feature>
<evidence type="ECO:0000256" key="16">
    <source>
        <dbReference type="ARBA" id="ARBA00022843"/>
    </source>
</evidence>
<evidence type="ECO:0000256" key="9">
    <source>
        <dbReference type="ARBA" id="ARBA00022722"/>
    </source>
</evidence>
<dbReference type="GO" id="GO:0004519">
    <property type="term" value="F:endonuclease activity"/>
    <property type="evidence" value="ECO:0007669"/>
    <property type="project" value="UniProtKB-KW"/>
</dbReference>
<dbReference type="FunFam" id="3.30.160.60:FF:000204">
    <property type="entry name" value="Zinc finger protein 331"/>
    <property type="match status" value="1"/>
</dbReference>
<evidence type="ECO:0000256" key="20">
    <source>
        <dbReference type="ARBA" id="ARBA00023163"/>
    </source>
</evidence>
<dbReference type="InterPro" id="IPR001214">
    <property type="entry name" value="SET_dom"/>
</dbReference>
<evidence type="ECO:0000256" key="11">
    <source>
        <dbReference type="ARBA" id="ARBA00022737"/>
    </source>
</evidence>
<dbReference type="InterPro" id="IPR041373">
    <property type="entry name" value="RT_RNaseH"/>
</dbReference>
<evidence type="ECO:0000256" key="10">
    <source>
        <dbReference type="ARBA" id="ARBA00022723"/>
    </source>
</evidence>
<dbReference type="SMART" id="SM00317">
    <property type="entry name" value="SET"/>
    <property type="match status" value="1"/>
</dbReference>
<keyword evidence="8" id="KW-0548">Nucleotidyltransferase</keyword>
<feature type="compositionally biased region" description="Basic and acidic residues" evidence="22">
    <location>
        <begin position="19"/>
        <end position="31"/>
    </location>
</feature>
<evidence type="ECO:0000256" key="13">
    <source>
        <dbReference type="ARBA" id="ARBA00022771"/>
    </source>
</evidence>
<dbReference type="PANTHER" id="PTHR37984">
    <property type="entry name" value="PROTEIN CBG26694"/>
    <property type="match status" value="1"/>
</dbReference>
<dbReference type="Gene3D" id="3.30.160.60">
    <property type="entry name" value="Classic Zinc Finger"/>
    <property type="match status" value="8"/>
</dbReference>
<dbReference type="FunFam" id="3.30.70.270:FF:000026">
    <property type="entry name" value="Transposon Ty3-G Gag-Pol polyprotein"/>
    <property type="match status" value="1"/>
</dbReference>
<dbReference type="PROSITE" id="PS50157">
    <property type="entry name" value="ZINC_FINGER_C2H2_2"/>
    <property type="match status" value="9"/>
</dbReference>
<keyword evidence="13" id="KW-0863">Zinc-finger</keyword>
<dbReference type="InterPro" id="IPR043128">
    <property type="entry name" value="Rev_trsase/Diguanyl_cyclase"/>
</dbReference>
<dbReference type="Gene3D" id="3.10.20.370">
    <property type="match status" value="1"/>
</dbReference>
<evidence type="ECO:0000256" key="17">
    <source>
        <dbReference type="ARBA" id="ARBA00022918"/>
    </source>
</evidence>
<dbReference type="FunFam" id="3.30.160.60:FF:000358">
    <property type="entry name" value="zinc finger protein 24"/>
    <property type="match status" value="1"/>
</dbReference>
<dbReference type="PANTHER" id="PTHR37984:SF13">
    <property type="entry name" value="RIBONUCLEASE H"/>
    <property type="match status" value="1"/>
</dbReference>
<dbReference type="GO" id="GO:0032259">
    <property type="term" value="P:methylation"/>
    <property type="evidence" value="ECO:0007669"/>
    <property type="project" value="UniProtKB-KW"/>
</dbReference>
<keyword evidence="24" id="KW-1185">Reference proteome</keyword>
<dbReference type="FunFam" id="3.30.160.60:FF:000912">
    <property type="entry name" value="Zinc finger protein 660"/>
    <property type="match status" value="1"/>
</dbReference>
<dbReference type="PROSITE" id="PS00028">
    <property type="entry name" value="ZINC_FINGER_C2H2_1"/>
    <property type="match status" value="8"/>
</dbReference>
<dbReference type="FunFam" id="3.10.20.370:FF:000001">
    <property type="entry name" value="Retrovirus-related Pol polyprotein from transposon 17.6-like protein"/>
    <property type="match status" value="1"/>
</dbReference>
<keyword evidence="10" id="KW-0479">Metal-binding</keyword>
<evidence type="ECO:0000256" key="14">
    <source>
        <dbReference type="ARBA" id="ARBA00022801"/>
    </source>
</evidence>
<keyword evidence="16" id="KW-0832">Ubl conjugation</keyword>
<dbReference type="OrthoDB" id="40579at2759"/>
<dbReference type="Gene3D" id="2.170.270.10">
    <property type="entry name" value="SET domain"/>
    <property type="match status" value="1"/>
</dbReference>
<keyword evidence="17" id="KW-0695">RNA-directed DNA polymerase</keyword>
<accession>A0A7D9J7A8</accession>
<keyword evidence="20" id="KW-0804">Transcription</keyword>
<evidence type="ECO:0000256" key="12">
    <source>
        <dbReference type="ARBA" id="ARBA00022759"/>
    </source>
</evidence>
<evidence type="ECO:0000313" key="23">
    <source>
        <dbReference type="EMBL" id="CAB4023610.1"/>
    </source>
</evidence>
<dbReference type="Pfam" id="PF21549">
    <property type="entry name" value="PRDM2_PR"/>
    <property type="match status" value="1"/>
</dbReference>
<dbReference type="SMART" id="SM00355">
    <property type="entry name" value="ZnF_C2H2"/>
    <property type="match status" value="9"/>
</dbReference>
<reference evidence="23" key="1">
    <citation type="submission" date="2020-04" db="EMBL/GenBank/DDBJ databases">
        <authorList>
            <person name="Alioto T."/>
            <person name="Alioto T."/>
            <person name="Gomez Garrido J."/>
        </authorList>
    </citation>
    <scope>NUCLEOTIDE SEQUENCE</scope>
    <source>
        <strain evidence="23">A484AB</strain>
    </source>
</reference>
<evidence type="ECO:0000256" key="6">
    <source>
        <dbReference type="ARBA" id="ARBA00022679"/>
    </source>
</evidence>
<keyword evidence="9" id="KW-0540">Nuclease</keyword>
<sequence length="941" mass="106255">MENSIVGSEDVDISLSTSTERESEGARENDVHISTSEMGIQADFSDEESDLESYSSEGELVIAENEGRKDSSDSKVQDTGSKHSKSTQGEGTKTARKAIELKYIYGDDLSKNDIERLSKADVLVPPGLLIQNSSIPDAGHGVFANCEIPKHEFFGPYLGKIIEAKDAKNYEESHYIWEVKDDFGQLIHLIDGSDASQSNWLRYVNCARTVEEQNIQPVQYENSIYYMATQDISPKEELLTYYGQKYAKKLGLAIQKNDQNEAFQCRHCSKTYSNAACLIGHLKYKCNNGQQRSIFMPQPTDRVNPFKVDIPDDVVVRENEKMKKFRCPTCDKRFIRNYTLQCHMLIHSGKKDHVCETCGKAFTLAKHLQRHSLIHSGLKPYKCHLCGKSFTQQGSLQAHSRTHTGIKPYKCEVCGRAFALQSPLLSHMKTHQDEKAYKCSTCDKEFTHRNTLVRHELVHSGARPYTCSVCGKSFTQTNDLKRHSRIHSGIRPYQCHICGKAFTVEFTLVCHVRTHTGVKPYSCDYCSKTFTQPGARLKHIRKIHPDKPLPPSAKGRNSRGHVHSSQRIDFVHFTSTIGIVAGSYMNAGNDHLSNLNAVLTRLSGAGLRLKKIKCCFMESDVTYCGYGINKNGIHPVVEKVEAITKAPEPENINQLRSFLGMINYYHRFLPNVATILEPLHRLLRQGTKWEWGEEQKAAFDYAKELLQSAELLIHFDPTKPLILATDASNYGVGAVLSHVFPDGTEKPIAYASRSLNAAERNYSTIEKEALATIFGVKKFHKFLYGQSFTIKTDHKPLEGLFSDKKGVATQAAPRIQRWALTLAAYEYKIQYNAGKNNGNADALSRLPLPKMPLSTPQPSETILLMEHLEETPVNSNQIREWTKRDPVMSKVLRFTMQGWPESYDSTTFKSYHNKKFELSVEDGCLLRGTRVIIPPQDDQRS</sequence>
<gene>
    <name evidence="23" type="ORF">PACLA_8A061611</name>
</gene>
<dbReference type="GO" id="GO:0008270">
    <property type="term" value="F:zinc ion binding"/>
    <property type="evidence" value="ECO:0007669"/>
    <property type="project" value="UniProtKB-KW"/>
</dbReference>
<evidence type="ECO:0000256" key="7">
    <source>
        <dbReference type="ARBA" id="ARBA00022691"/>
    </source>
</evidence>
<dbReference type="InterPro" id="IPR043502">
    <property type="entry name" value="DNA/RNA_pol_sf"/>
</dbReference>
<feature type="compositionally biased region" description="Basic and acidic residues" evidence="22">
    <location>
        <begin position="65"/>
        <end position="76"/>
    </location>
</feature>
<dbReference type="GO" id="GO:0042054">
    <property type="term" value="F:histone methyltransferase activity"/>
    <property type="evidence" value="ECO:0007669"/>
    <property type="project" value="InterPro"/>
</dbReference>
<keyword evidence="7" id="KW-0949">S-adenosyl-L-methionine</keyword>
<evidence type="ECO:0000256" key="21">
    <source>
        <dbReference type="ARBA" id="ARBA00023242"/>
    </source>
</evidence>
<evidence type="ECO:0000256" key="4">
    <source>
        <dbReference type="ARBA" id="ARBA00022499"/>
    </source>
</evidence>
<dbReference type="Gene3D" id="3.30.70.270">
    <property type="match status" value="2"/>
</dbReference>
<dbReference type="Pfam" id="PF00096">
    <property type="entry name" value="zf-C2H2"/>
    <property type="match status" value="7"/>
</dbReference>
<evidence type="ECO:0000256" key="1">
    <source>
        <dbReference type="ARBA" id="ARBA00003767"/>
    </source>
</evidence>
<dbReference type="SUPFAM" id="SSF56672">
    <property type="entry name" value="DNA/RNA polymerases"/>
    <property type="match status" value="1"/>
</dbReference>
<keyword evidence="21" id="KW-0539">Nucleus</keyword>
<dbReference type="FunFam" id="3.30.160.60:FF:000478">
    <property type="entry name" value="Zinc finger protein 133"/>
    <property type="match status" value="1"/>
</dbReference>
<dbReference type="FunFam" id="3.30.160.60:FF:000247">
    <property type="entry name" value="Zinc finger protein 236"/>
    <property type="match status" value="1"/>
</dbReference>
<feature type="region of interest" description="Disordered" evidence="22">
    <location>
        <begin position="543"/>
        <end position="564"/>
    </location>
</feature>
<dbReference type="GO" id="GO:0003677">
    <property type="term" value="F:DNA binding"/>
    <property type="evidence" value="ECO:0007669"/>
    <property type="project" value="UniProtKB-KW"/>
</dbReference>
<evidence type="ECO:0000256" key="8">
    <source>
        <dbReference type="ARBA" id="ARBA00022695"/>
    </source>
</evidence>
<proteinExistence type="inferred from homology"/>
<dbReference type="GO" id="GO:0003964">
    <property type="term" value="F:RNA-directed DNA polymerase activity"/>
    <property type="evidence" value="ECO:0007669"/>
    <property type="project" value="UniProtKB-KW"/>
</dbReference>
<evidence type="ECO:0000256" key="15">
    <source>
        <dbReference type="ARBA" id="ARBA00022833"/>
    </source>
</evidence>
<dbReference type="FunFam" id="3.30.160.60:FF:000100">
    <property type="entry name" value="Zinc finger 45-like"/>
    <property type="match status" value="2"/>
</dbReference>
<evidence type="ECO:0000256" key="2">
    <source>
        <dbReference type="ARBA" id="ARBA00004123"/>
    </source>
</evidence>
<evidence type="ECO:0000256" key="3">
    <source>
        <dbReference type="ARBA" id="ARBA00006991"/>
    </source>
</evidence>
<dbReference type="EMBL" id="CACRXK020012583">
    <property type="protein sequence ID" value="CAB4023610.1"/>
    <property type="molecule type" value="Genomic_DNA"/>
</dbReference>
<keyword evidence="4" id="KW-1017">Isopeptide bond</keyword>
<organism evidence="23 24">
    <name type="scientific">Paramuricea clavata</name>
    <name type="common">Red gorgonian</name>
    <name type="synonym">Violescent sea-whip</name>
    <dbReference type="NCBI Taxonomy" id="317549"/>
    <lineage>
        <taxon>Eukaryota</taxon>
        <taxon>Metazoa</taxon>
        <taxon>Cnidaria</taxon>
        <taxon>Anthozoa</taxon>
        <taxon>Octocorallia</taxon>
        <taxon>Malacalcyonacea</taxon>
        <taxon>Plexauridae</taxon>
        <taxon>Paramuricea</taxon>
    </lineage>
</organism>
<keyword evidence="12" id="KW-0255">Endonuclease</keyword>
<keyword evidence="6" id="KW-0808">Transferase</keyword>
<dbReference type="InterPro" id="IPR044417">
    <property type="entry name" value="PRDM7_9_PR-SET"/>
</dbReference>
<keyword evidence="18" id="KW-0805">Transcription regulation</keyword>
<dbReference type="AlphaFoldDB" id="A0A7D9J7A8"/>
<evidence type="ECO:0000256" key="22">
    <source>
        <dbReference type="SAM" id="MobiDB-lite"/>
    </source>
</evidence>
<dbReference type="InterPro" id="IPR046341">
    <property type="entry name" value="SET_dom_sf"/>
</dbReference>
<keyword evidence="5" id="KW-0489">Methyltransferase</keyword>
<evidence type="ECO:0000313" key="24">
    <source>
        <dbReference type="Proteomes" id="UP001152795"/>
    </source>
</evidence>
<dbReference type="InterPro" id="IPR036236">
    <property type="entry name" value="Znf_C2H2_sf"/>
</dbReference>
<dbReference type="CDD" id="cd09274">
    <property type="entry name" value="RNase_HI_RT_Ty3"/>
    <property type="match status" value="1"/>
</dbReference>
<evidence type="ECO:0000256" key="19">
    <source>
        <dbReference type="ARBA" id="ARBA00023125"/>
    </source>
</evidence>
<dbReference type="Proteomes" id="UP001152795">
    <property type="component" value="Unassembled WGS sequence"/>
</dbReference>
<keyword evidence="19" id="KW-0238">DNA-binding</keyword>
<evidence type="ECO:0000256" key="18">
    <source>
        <dbReference type="ARBA" id="ARBA00023015"/>
    </source>
</evidence>
<dbReference type="SUPFAM" id="SSF57667">
    <property type="entry name" value="beta-beta-alpha zinc fingers"/>
    <property type="match status" value="5"/>
</dbReference>
<keyword evidence="14" id="KW-0378">Hydrolase</keyword>
<dbReference type="PROSITE" id="PS50280">
    <property type="entry name" value="SET"/>
    <property type="match status" value="1"/>
</dbReference>
<comment type="similarity">
    <text evidence="3">Belongs to the krueppel C2H2-type zinc-finger protein family.</text>
</comment>
<dbReference type="InterPro" id="IPR050951">
    <property type="entry name" value="Retrovirus_Pol_polyprotein"/>
</dbReference>
<name>A0A7D9J7A8_PARCT</name>